<accession>A0A8S2E3L1</accession>
<organism evidence="1 3">
    <name type="scientific">Didymodactylos carnosus</name>
    <dbReference type="NCBI Taxonomy" id="1234261"/>
    <lineage>
        <taxon>Eukaryota</taxon>
        <taxon>Metazoa</taxon>
        <taxon>Spiralia</taxon>
        <taxon>Gnathifera</taxon>
        <taxon>Rotifera</taxon>
        <taxon>Eurotatoria</taxon>
        <taxon>Bdelloidea</taxon>
        <taxon>Philodinida</taxon>
        <taxon>Philodinidae</taxon>
        <taxon>Didymodactylos</taxon>
    </lineage>
</organism>
<dbReference type="EMBL" id="CAJOBA010018734">
    <property type="protein sequence ID" value="CAF3900791.1"/>
    <property type="molecule type" value="Genomic_DNA"/>
</dbReference>
<dbReference type="AlphaFoldDB" id="A0A8S2E3L1"/>
<dbReference type="EMBL" id="CAJNOK010010773">
    <property type="protein sequence ID" value="CAF1124385.1"/>
    <property type="molecule type" value="Genomic_DNA"/>
</dbReference>
<dbReference type="Proteomes" id="UP000682733">
    <property type="component" value="Unassembled WGS sequence"/>
</dbReference>
<sequence length="142" mass="16946">MFGRLPVLPFDHQDEMVSLEQDSEHVNKLNQYLSSLTEQAKATIKKTQKKYKSRYDDHRSNPSYNTNDLVLVKSLRNRHKFDIHHEGPFKIIQRLTDKTYIMSTSYHHQVSSRHYQTSSRSYVSPLVRLERRNLRFQPKKVT</sequence>
<comment type="caution">
    <text evidence="1">The sequence shown here is derived from an EMBL/GenBank/DDBJ whole genome shotgun (WGS) entry which is preliminary data.</text>
</comment>
<proteinExistence type="predicted"/>
<protein>
    <submittedName>
        <fullName evidence="1">Uncharacterized protein</fullName>
    </submittedName>
</protein>
<gene>
    <name evidence="1" type="ORF">OVA965_LOCUS20335</name>
    <name evidence="2" type="ORF">TMI583_LOCUS20677</name>
</gene>
<name>A0A8S2E3L1_9BILA</name>
<evidence type="ECO:0000313" key="3">
    <source>
        <dbReference type="Proteomes" id="UP000677228"/>
    </source>
</evidence>
<reference evidence="1" key="1">
    <citation type="submission" date="2021-02" db="EMBL/GenBank/DDBJ databases">
        <authorList>
            <person name="Nowell W R."/>
        </authorList>
    </citation>
    <scope>NUCLEOTIDE SEQUENCE</scope>
</reference>
<evidence type="ECO:0000313" key="1">
    <source>
        <dbReference type="EMBL" id="CAF1124385.1"/>
    </source>
</evidence>
<evidence type="ECO:0000313" key="2">
    <source>
        <dbReference type="EMBL" id="CAF3900791.1"/>
    </source>
</evidence>
<dbReference type="Proteomes" id="UP000677228">
    <property type="component" value="Unassembled WGS sequence"/>
</dbReference>